<dbReference type="InterPro" id="IPR052172">
    <property type="entry name" value="UxaA_altronate/galactarate_dh"/>
</dbReference>
<evidence type="ECO:0000313" key="6">
    <source>
        <dbReference type="Proteomes" id="UP000190625"/>
    </source>
</evidence>
<keyword evidence="2" id="KW-0456">Lyase</keyword>
<evidence type="ECO:0000259" key="3">
    <source>
        <dbReference type="Pfam" id="PF04295"/>
    </source>
</evidence>
<gene>
    <name evidence="5" type="ORF">SAMN02745118_02183</name>
</gene>
<keyword evidence="6" id="KW-1185">Reference proteome</keyword>
<evidence type="ECO:0000256" key="1">
    <source>
        <dbReference type="ARBA" id="ARBA00010986"/>
    </source>
</evidence>
<proteinExistence type="inferred from homology"/>
<dbReference type="PANTHER" id="PTHR30536:SF5">
    <property type="entry name" value="ALTRONATE DEHYDRATASE"/>
    <property type="match status" value="1"/>
</dbReference>
<dbReference type="GO" id="GO:0019698">
    <property type="term" value="P:D-galacturonate catabolic process"/>
    <property type="evidence" value="ECO:0007669"/>
    <property type="project" value="TreeGrafter"/>
</dbReference>
<dbReference type="Proteomes" id="UP000190625">
    <property type="component" value="Unassembled WGS sequence"/>
</dbReference>
<sequence>MKIKGYRRENGKVGIRNHLLVLPASVCASETAVRIAEHIKEAVALPHQHGCCQVGADHDQTVNTLVGLGKNPNVGSVLVVGLGCEGAEPGDMAKRIAKTGKAVEKITIQECGGTLKAIEEGTRIVRDLANDLVLMEKEEVDISEITLAIECGGTDATSGIAANPAVGGASDKLIEFGGAAMLSETTELIGAEHVLAKRAVNEDVKENLLGIVKRTEDRAMSLGVDIRGGQPTPGNIEGGVTTIEEKSLGCIYKAGTADIAGVLEYGEVPAKKGFHVMDTPGQDIESITGMLAGGAQVVIFTTGRGTPTGSPLAPVIKVTGNSSTFNNMIDNIDVNAGKIIDEGLTIDDLAEEIFDLMVEVCNGKKTKAELLGHQEFGIHKIAPTF</sequence>
<comment type="similarity">
    <text evidence="1">Belongs to the UxaA family.</text>
</comment>
<protein>
    <submittedName>
        <fullName evidence="5">Altronate dehydratase large subunit</fullName>
    </submittedName>
</protein>
<dbReference type="AlphaFoldDB" id="A0A1T4PK77"/>
<accession>A0A1T4PK77</accession>
<organism evidence="5 6">
    <name type="scientific">Selenihalanaerobacter shriftii</name>
    <dbReference type="NCBI Taxonomy" id="142842"/>
    <lineage>
        <taxon>Bacteria</taxon>
        <taxon>Bacillati</taxon>
        <taxon>Bacillota</taxon>
        <taxon>Clostridia</taxon>
        <taxon>Halanaerobiales</taxon>
        <taxon>Halobacteroidaceae</taxon>
        <taxon>Selenihalanaerobacter</taxon>
    </lineage>
</organism>
<evidence type="ECO:0000256" key="2">
    <source>
        <dbReference type="ARBA" id="ARBA00023239"/>
    </source>
</evidence>
<dbReference type="GO" id="GO:0016829">
    <property type="term" value="F:lyase activity"/>
    <property type="evidence" value="ECO:0007669"/>
    <property type="project" value="UniProtKB-KW"/>
</dbReference>
<evidence type="ECO:0000259" key="4">
    <source>
        <dbReference type="Pfam" id="PF20629"/>
    </source>
</evidence>
<dbReference type="Pfam" id="PF04295">
    <property type="entry name" value="GD_AH_second"/>
    <property type="match status" value="1"/>
</dbReference>
<dbReference type="InterPro" id="IPR048332">
    <property type="entry name" value="GD_AH_C"/>
</dbReference>
<dbReference type="STRING" id="142842.SAMN02745118_02183"/>
<feature type="domain" description="D-galactarate/Altronate dehydratase second" evidence="3">
    <location>
        <begin position="5"/>
        <end position="131"/>
    </location>
</feature>
<dbReference type="PANTHER" id="PTHR30536">
    <property type="entry name" value="ALTRONATE/GALACTARATE DEHYDRATASE"/>
    <property type="match status" value="1"/>
</dbReference>
<dbReference type="OrthoDB" id="9804574at2"/>
<evidence type="ECO:0000313" key="5">
    <source>
        <dbReference type="EMBL" id="SJZ91298.1"/>
    </source>
</evidence>
<dbReference type="InterPro" id="IPR007392">
    <property type="entry name" value="GD_AH_second"/>
</dbReference>
<reference evidence="6" key="1">
    <citation type="submission" date="2017-02" db="EMBL/GenBank/DDBJ databases">
        <authorList>
            <person name="Varghese N."/>
            <person name="Submissions S."/>
        </authorList>
    </citation>
    <scope>NUCLEOTIDE SEQUENCE [LARGE SCALE GENOMIC DNA]</scope>
    <source>
        <strain evidence="6">ATCC BAA-73</strain>
    </source>
</reference>
<feature type="domain" description="D-galactarate/Altronate dehydratase C-terminal" evidence="4">
    <location>
        <begin position="142"/>
        <end position="382"/>
    </location>
</feature>
<dbReference type="EMBL" id="FUWM01000019">
    <property type="protein sequence ID" value="SJZ91298.1"/>
    <property type="molecule type" value="Genomic_DNA"/>
</dbReference>
<dbReference type="Pfam" id="PF20629">
    <property type="entry name" value="GD_AH_C"/>
    <property type="match status" value="1"/>
</dbReference>
<name>A0A1T4PK77_9FIRM</name>
<dbReference type="RefSeq" id="WP_078810632.1">
    <property type="nucleotide sequence ID" value="NZ_FUWM01000019.1"/>
</dbReference>